<dbReference type="EMBL" id="MCFE01000231">
    <property type="protein sequence ID" value="ORX93576.1"/>
    <property type="molecule type" value="Genomic_DNA"/>
</dbReference>
<reference evidence="2 3" key="1">
    <citation type="submission" date="2016-07" db="EMBL/GenBank/DDBJ databases">
        <title>Pervasive Adenine N6-methylation of Active Genes in Fungi.</title>
        <authorList>
            <consortium name="DOE Joint Genome Institute"/>
            <person name="Mondo S.J."/>
            <person name="Dannebaum R.O."/>
            <person name="Kuo R.C."/>
            <person name="Labutti K."/>
            <person name="Haridas S."/>
            <person name="Kuo A."/>
            <person name="Salamov A."/>
            <person name="Ahrendt S.R."/>
            <person name="Lipzen A."/>
            <person name="Sullivan W."/>
            <person name="Andreopoulos W.B."/>
            <person name="Clum A."/>
            <person name="Lindquist E."/>
            <person name="Daum C."/>
            <person name="Ramamoorthy G.K."/>
            <person name="Gryganskyi A."/>
            <person name="Culley D."/>
            <person name="Magnuson J.K."/>
            <person name="James T.Y."/>
            <person name="O'Malley M.A."/>
            <person name="Stajich J.E."/>
            <person name="Spatafora J.W."/>
            <person name="Visel A."/>
            <person name="Grigoriev I.V."/>
        </authorList>
    </citation>
    <scope>NUCLEOTIDE SEQUENCE [LARGE SCALE GENOMIC DNA]</scope>
    <source>
        <strain evidence="2 3">CBS 931.73</strain>
    </source>
</reference>
<name>A0A1Y1Y771_9FUNG</name>
<dbReference type="Proteomes" id="UP000193498">
    <property type="component" value="Unassembled WGS sequence"/>
</dbReference>
<organism evidence="2 3">
    <name type="scientific">Basidiobolus meristosporus CBS 931.73</name>
    <dbReference type="NCBI Taxonomy" id="1314790"/>
    <lineage>
        <taxon>Eukaryota</taxon>
        <taxon>Fungi</taxon>
        <taxon>Fungi incertae sedis</taxon>
        <taxon>Zoopagomycota</taxon>
        <taxon>Entomophthoromycotina</taxon>
        <taxon>Basidiobolomycetes</taxon>
        <taxon>Basidiobolales</taxon>
        <taxon>Basidiobolaceae</taxon>
        <taxon>Basidiobolus</taxon>
    </lineage>
</organism>
<dbReference type="InParanoid" id="A0A1Y1Y771"/>
<keyword evidence="3" id="KW-1185">Reference proteome</keyword>
<evidence type="ECO:0000313" key="2">
    <source>
        <dbReference type="EMBL" id="ORX93576.1"/>
    </source>
</evidence>
<feature type="compositionally biased region" description="Polar residues" evidence="1">
    <location>
        <begin position="28"/>
        <end position="42"/>
    </location>
</feature>
<protein>
    <submittedName>
        <fullName evidence="2">Uncharacterized protein</fullName>
    </submittedName>
</protein>
<sequence length="79" mass="9139">MLFFEWTIASKLMTEQLLHSHEWRKKTSTGLSNTNSAAVSNPSRPPKVFTTTFDDKNYVPLEYELNTLSFSDPSHSRHH</sequence>
<gene>
    <name evidence="2" type="ORF">K493DRAFT_315945</name>
</gene>
<accession>A0A1Y1Y771</accession>
<feature type="region of interest" description="Disordered" evidence="1">
    <location>
        <begin position="26"/>
        <end position="46"/>
    </location>
</feature>
<comment type="caution">
    <text evidence="2">The sequence shown here is derived from an EMBL/GenBank/DDBJ whole genome shotgun (WGS) entry which is preliminary data.</text>
</comment>
<proteinExistence type="predicted"/>
<evidence type="ECO:0000313" key="3">
    <source>
        <dbReference type="Proteomes" id="UP000193498"/>
    </source>
</evidence>
<dbReference type="AlphaFoldDB" id="A0A1Y1Y771"/>
<evidence type="ECO:0000256" key="1">
    <source>
        <dbReference type="SAM" id="MobiDB-lite"/>
    </source>
</evidence>